<evidence type="ECO:0000313" key="2">
    <source>
        <dbReference type="Proteomes" id="UP000092665"/>
    </source>
</evidence>
<proteinExistence type="predicted"/>
<sequence>MTQFLRQLTPSVHTGRQFVTAQHLTVLEGVLSLHDYLKQVGKRAAFIVSDILDEQDLAPFERDYTSSVLHHSQSGVSCLAGDGTVIEAACSHYNLLTQEAILREKKL</sequence>
<evidence type="ECO:0000313" key="1">
    <source>
        <dbReference type="EMBL" id="OCA55513.1"/>
    </source>
</evidence>
<dbReference type="Proteomes" id="UP000092665">
    <property type="component" value="Unassembled WGS sequence"/>
</dbReference>
<keyword evidence="2" id="KW-1185">Reference proteome</keyword>
<accession>A0A1B8YK98</accession>
<dbReference type="EMBL" id="LOIC01000034">
    <property type="protein sequence ID" value="OCA55513.1"/>
    <property type="molecule type" value="Genomic_DNA"/>
</dbReference>
<dbReference type="RefSeq" id="WP_065389680.1">
    <property type="nucleotide sequence ID" value="NZ_CAWMQN010000034.1"/>
</dbReference>
<dbReference type="AlphaFoldDB" id="A0A1B8YK98"/>
<gene>
    <name evidence="1" type="ORF">Phpb_01346</name>
</gene>
<dbReference type="PATRIC" id="fig|29488.15.peg.1470"/>
<reference evidence="2" key="1">
    <citation type="submission" date="2015-11" db="EMBL/GenBank/DDBJ databases">
        <authorList>
            <person name="Tobias N.J."/>
            <person name="Mishra B."/>
            <person name="Gupta D.K."/>
            <person name="Thines M."/>
            <person name="Stinear T.P."/>
            <person name="Bode H.B."/>
        </authorList>
    </citation>
    <scope>NUCLEOTIDE SEQUENCE [LARGE SCALE GENOMIC DNA]</scope>
    <source>
        <strain evidence="2">PB45.5</strain>
    </source>
</reference>
<organism evidence="1 2">
    <name type="scientific">Photorhabdus namnaonensis</name>
    <dbReference type="NCBI Taxonomy" id="1851568"/>
    <lineage>
        <taxon>Bacteria</taxon>
        <taxon>Pseudomonadati</taxon>
        <taxon>Pseudomonadota</taxon>
        <taxon>Gammaproteobacteria</taxon>
        <taxon>Enterobacterales</taxon>
        <taxon>Morganellaceae</taxon>
        <taxon>Photorhabdus</taxon>
    </lineage>
</organism>
<protein>
    <submittedName>
        <fullName evidence="1">Uncharacterized protein</fullName>
    </submittedName>
</protein>
<name>A0A1B8YK98_9GAMM</name>
<comment type="caution">
    <text evidence="1">The sequence shown here is derived from an EMBL/GenBank/DDBJ whole genome shotgun (WGS) entry which is preliminary data.</text>
</comment>